<accession>A0AC34GWS6</accession>
<sequence length="196" mass="21721">MSAASNTLRNILQRTEVRRRWASLRKSFEGVSWFFVGTVFIFALGVIFFILGVIFLAPSHSDDQTVGIIFLVIGIVGVLLGVVTFLIRCFCPRPSSRAARSTRSQLHHRHREQRVPGTNNRGGGGGGRHNDERRNSQQQRVWTIMPPLSASTPIDSSLNNRTIERTLSQAPPSYAEAVNGGRSSISIADENPPPYH</sequence>
<organism evidence="1 2">
    <name type="scientific">Panagrolaimus sp. ES5</name>
    <dbReference type="NCBI Taxonomy" id="591445"/>
    <lineage>
        <taxon>Eukaryota</taxon>
        <taxon>Metazoa</taxon>
        <taxon>Ecdysozoa</taxon>
        <taxon>Nematoda</taxon>
        <taxon>Chromadorea</taxon>
        <taxon>Rhabditida</taxon>
        <taxon>Tylenchina</taxon>
        <taxon>Panagrolaimomorpha</taxon>
        <taxon>Panagrolaimoidea</taxon>
        <taxon>Panagrolaimidae</taxon>
        <taxon>Panagrolaimus</taxon>
    </lineage>
</organism>
<dbReference type="WBParaSite" id="ES5_v2.g9383.t1">
    <property type="protein sequence ID" value="ES5_v2.g9383.t1"/>
    <property type="gene ID" value="ES5_v2.g9383"/>
</dbReference>
<dbReference type="Proteomes" id="UP000887579">
    <property type="component" value="Unplaced"/>
</dbReference>
<protein>
    <submittedName>
        <fullName evidence="2">Uncharacterized protein</fullName>
    </submittedName>
</protein>
<reference evidence="2" key="1">
    <citation type="submission" date="2022-11" db="UniProtKB">
        <authorList>
            <consortium name="WormBaseParasite"/>
        </authorList>
    </citation>
    <scope>IDENTIFICATION</scope>
</reference>
<name>A0AC34GWS6_9BILA</name>
<proteinExistence type="predicted"/>
<evidence type="ECO:0000313" key="2">
    <source>
        <dbReference type="WBParaSite" id="ES5_v2.g9383.t1"/>
    </source>
</evidence>
<evidence type="ECO:0000313" key="1">
    <source>
        <dbReference type="Proteomes" id="UP000887579"/>
    </source>
</evidence>